<evidence type="ECO:0000313" key="2">
    <source>
        <dbReference type="EMBL" id="CTQ33627.1"/>
    </source>
</evidence>
<evidence type="ECO:0000313" key="3">
    <source>
        <dbReference type="Proteomes" id="UP000048908"/>
    </source>
</evidence>
<dbReference type="InterPro" id="IPR007296">
    <property type="entry name" value="DUF403"/>
</dbReference>
<dbReference type="Pfam" id="PF04168">
    <property type="entry name" value="Alpha-E"/>
    <property type="match status" value="1"/>
</dbReference>
<dbReference type="PANTHER" id="PTHR34595">
    <property type="entry name" value="BLR5612 PROTEIN"/>
    <property type="match status" value="1"/>
</dbReference>
<dbReference type="InterPro" id="IPR051680">
    <property type="entry name" value="ATP-dep_Glu-Cys_Ligase-2"/>
</dbReference>
<sequence length="314" mass="35615">MMLGKTAGGLTWLFRYMERCENLARLVETGQRIALTRPDRAESEWAGVLKTAWAKPGFDAHNDAVTGEAAVDWLLRSPDNPSSVLSCIENARMNARLVRTALTREVWEAVNECWMTLRRELQRKVAPRDLPRVLGVIRQRSAFVRGSLTGTMLRNDIYNFARLGTFLERADATARLLDVKYYVLLPSAAGVGSTLDNAQWEMILRSVSAEGAFRMIHGRTRRPAAIARFLILDGRQPRGLSFCYSKIGSNLNHLERDYGARLPSHDMADAMCEDLERATIEDIFDTGLHEFLQDFLKRNAELGAQIERDYRFFA</sequence>
<name>A0A0M6XSS4_9RHOB</name>
<evidence type="ECO:0000259" key="1">
    <source>
        <dbReference type="Pfam" id="PF04168"/>
    </source>
</evidence>
<proteinExistence type="predicted"/>
<dbReference type="PANTHER" id="PTHR34595:SF7">
    <property type="entry name" value="SLL1039 PROTEIN"/>
    <property type="match status" value="1"/>
</dbReference>
<dbReference type="AlphaFoldDB" id="A0A0M6XSS4"/>
<feature type="domain" description="DUF403" evidence="1">
    <location>
        <begin position="2"/>
        <end position="310"/>
    </location>
</feature>
<dbReference type="EMBL" id="CXPG01000020">
    <property type="protein sequence ID" value="CTQ33627.1"/>
    <property type="molecule type" value="Genomic_DNA"/>
</dbReference>
<protein>
    <recommendedName>
        <fullName evidence="1">DUF403 domain-containing protein</fullName>
    </recommendedName>
</protein>
<accession>A0A0M6XSS4</accession>
<gene>
    <name evidence="2" type="ORF">JAN5088_02411</name>
</gene>
<organism evidence="2 3">
    <name type="scientific">Jannaschia rubra</name>
    <dbReference type="NCBI Taxonomy" id="282197"/>
    <lineage>
        <taxon>Bacteria</taxon>
        <taxon>Pseudomonadati</taxon>
        <taxon>Pseudomonadota</taxon>
        <taxon>Alphaproteobacteria</taxon>
        <taxon>Rhodobacterales</taxon>
        <taxon>Roseobacteraceae</taxon>
        <taxon>Jannaschia</taxon>
    </lineage>
</organism>
<dbReference type="Proteomes" id="UP000048908">
    <property type="component" value="Unassembled WGS sequence"/>
</dbReference>
<reference evidence="2 3" key="1">
    <citation type="submission" date="2015-07" db="EMBL/GenBank/DDBJ databases">
        <authorList>
            <person name="Noorani M."/>
        </authorList>
    </citation>
    <scope>NUCLEOTIDE SEQUENCE [LARGE SCALE GENOMIC DNA]</scope>
    <source>
        <strain evidence="2 3">CECT 5088</strain>
    </source>
</reference>
<keyword evidence="3" id="KW-1185">Reference proteome</keyword>
<dbReference type="STRING" id="282197.SAMN04488517_102457"/>